<comment type="caution">
    <text evidence="2">The sequence shown here is derived from an EMBL/GenBank/DDBJ whole genome shotgun (WGS) entry which is preliminary data.</text>
</comment>
<evidence type="ECO:0000313" key="2">
    <source>
        <dbReference type="EMBL" id="GAA0707350.1"/>
    </source>
</evidence>
<feature type="domain" description="DUF1989" evidence="1">
    <location>
        <begin position="6"/>
        <end position="168"/>
    </location>
</feature>
<sequence>MVKQQLVPAAGGAGLRLKRGELLRVIDPEGGQSGDLLVYSEDGRERLSNGRTFDYDGKIYVSTGDVLWSDCSNPMMTIVADQVGRHDFLYSACSLEMYRIQYGATGYHANCTDNLCSALRELGIEPEPLPTPLNLFMNVEIAADGRLVFAPPKSRAGDSIVLRAEMALVVALSSCPASTCNDGAPARPLAFEILND</sequence>
<name>A0ABN1ICS0_9GAMM</name>
<dbReference type="EMBL" id="BAAAEU010000002">
    <property type="protein sequence ID" value="GAA0707350.1"/>
    <property type="molecule type" value="Genomic_DNA"/>
</dbReference>
<proteinExistence type="predicted"/>
<dbReference type="PANTHER" id="PTHR31527:SF0">
    <property type="entry name" value="RE64534P"/>
    <property type="match status" value="1"/>
</dbReference>
<evidence type="ECO:0000313" key="3">
    <source>
        <dbReference type="Proteomes" id="UP001501523"/>
    </source>
</evidence>
<dbReference type="InterPro" id="IPR018959">
    <property type="entry name" value="DUF1989"/>
</dbReference>
<dbReference type="Proteomes" id="UP001501523">
    <property type="component" value="Unassembled WGS sequence"/>
</dbReference>
<dbReference type="Pfam" id="PF09347">
    <property type="entry name" value="DUF1989"/>
    <property type="match status" value="1"/>
</dbReference>
<evidence type="ECO:0000259" key="1">
    <source>
        <dbReference type="Pfam" id="PF09347"/>
    </source>
</evidence>
<dbReference type="PANTHER" id="PTHR31527">
    <property type="entry name" value="RE64534P"/>
    <property type="match status" value="1"/>
</dbReference>
<organism evidence="2 3">
    <name type="scientific">Dokdonella soli</name>
    <dbReference type="NCBI Taxonomy" id="529810"/>
    <lineage>
        <taxon>Bacteria</taxon>
        <taxon>Pseudomonadati</taxon>
        <taxon>Pseudomonadota</taxon>
        <taxon>Gammaproteobacteria</taxon>
        <taxon>Lysobacterales</taxon>
        <taxon>Rhodanobacteraceae</taxon>
        <taxon>Dokdonella</taxon>
    </lineage>
</organism>
<gene>
    <name evidence="2" type="ORF">GCM10009105_06090</name>
</gene>
<keyword evidence="3" id="KW-1185">Reference proteome</keyword>
<accession>A0ABN1ICS0</accession>
<reference evidence="2 3" key="1">
    <citation type="journal article" date="2019" name="Int. J. Syst. Evol. Microbiol.">
        <title>The Global Catalogue of Microorganisms (GCM) 10K type strain sequencing project: providing services to taxonomists for standard genome sequencing and annotation.</title>
        <authorList>
            <consortium name="The Broad Institute Genomics Platform"/>
            <consortium name="The Broad Institute Genome Sequencing Center for Infectious Disease"/>
            <person name="Wu L."/>
            <person name="Ma J."/>
        </authorList>
    </citation>
    <scope>NUCLEOTIDE SEQUENCE [LARGE SCALE GENOMIC DNA]</scope>
    <source>
        <strain evidence="2 3">JCM 15421</strain>
    </source>
</reference>
<protein>
    <submittedName>
        <fullName evidence="2">Urea carboxylase-associated family protein</fullName>
    </submittedName>
</protein>
<dbReference type="RefSeq" id="WP_343787020.1">
    <property type="nucleotide sequence ID" value="NZ_BAAAEU010000002.1"/>
</dbReference>